<proteinExistence type="predicted"/>
<evidence type="ECO:0000313" key="1">
    <source>
        <dbReference type="EMBL" id="CAG8434055.1"/>
    </source>
</evidence>
<dbReference type="EMBL" id="CAJVPP010000002">
    <property type="protein sequence ID" value="CAG8434055.1"/>
    <property type="molecule type" value="Genomic_DNA"/>
</dbReference>
<sequence>MIKDKLEYSIPEKFMLPIEMYGILFKENLQGIKNLMDWFKPKVSAFPITNSCFVTGKWRNGYSYYQAHNDKHKTSFTSTASKNITDPHTETVDSTVTIYSVLPGIR</sequence>
<evidence type="ECO:0000313" key="2">
    <source>
        <dbReference type="Proteomes" id="UP000789375"/>
    </source>
</evidence>
<organism evidence="1 2">
    <name type="scientific">Funneliformis mosseae</name>
    <name type="common">Endomycorrhizal fungus</name>
    <name type="synonym">Glomus mosseae</name>
    <dbReference type="NCBI Taxonomy" id="27381"/>
    <lineage>
        <taxon>Eukaryota</taxon>
        <taxon>Fungi</taxon>
        <taxon>Fungi incertae sedis</taxon>
        <taxon>Mucoromycota</taxon>
        <taxon>Glomeromycotina</taxon>
        <taxon>Glomeromycetes</taxon>
        <taxon>Glomerales</taxon>
        <taxon>Glomeraceae</taxon>
        <taxon>Funneliformis</taxon>
    </lineage>
</organism>
<name>A0A9N8UY70_FUNMO</name>
<dbReference type="Proteomes" id="UP000789375">
    <property type="component" value="Unassembled WGS sequence"/>
</dbReference>
<protein>
    <submittedName>
        <fullName evidence="1">16138_t:CDS:1</fullName>
    </submittedName>
</protein>
<keyword evidence="2" id="KW-1185">Reference proteome</keyword>
<reference evidence="1" key="1">
    <citation type="submission" date="2021-06" db="EMBL/GenBank/DDBJ databases">
        <authorList>
            <person name="Kallberg Y."/>
            <person name="Tangrot J."/>
            <person name="Rosling A."/>
        </authorList>
    </citation>
    <scope>NUCLEOTIDE SEQUENCE</scope>
    <source>
        <strain evidence="1">87-6 pot B 2015</strain>
    </source>
</reference>
<gene>
    <name evidence="1" type="ORF">FMOSSE_LOCUS28</name>
</gene>
<dbReference type="AlphaFoldDB" id="A0A9N8UY70"/>
<comment type="caution">
    <text evidence="1">The sequence shown here is derived from an EMBL/GenBank/DDBJ whole genome shotgun (WGS) entry which is preliminary data.</text>
</comment>
<accession>A0A9N8UY70</accession>